<evidence type="ECO:0000256" key="1">
    <source>
        <dbReference type="SAM" id="MobiDB-lite"/>
    </source>
</evidence>
<dbReference type="STRING" id="1441469.A0A225AW45"/>
<dbReference type="SUPFAM" id="SSF46938">
    <property type="entry name" value="CRAL/TRIO N-terminal domain"/>
    <property type="match status" value="1"/>
</dbReference>
<evidence type="ECO:0000259" key="2">
    <source>
        <dbReference type="PROSITE" id="PS50191"/>
    </source>
</evidence>
<keyword evidence="4" id="KW-1185">Reference proteome</keyword>
<dbReference type="SMART" id="SM00516">
    <property type="entry name" value="SEC14"/>
    <property type="match status" value="1"/>
</dbReference>
<dbReference type="Pfam" id="PF00650">
    <property type="entry name" value="CRAL_TRIO"/>
    <property type="match status" value="1"/>
</dbReference>
<dbReference type="Proteomes" id="UP000214365">
    <property type="component" value="Unassembled WGS sequence"/>
</dbReference>
<sequence length="460" mass="51298">MSSQNIKPGHLGNLTEEQEAKLLEMWTVLFKLFGIKLEAGPLQKSATSTSNAPESTADGKKKSKRSFFGLGGSKKEEAPSTESSTTSIQNLSLSDTDDKYGQNKEFKQAIADLTPDQLRESLWTMIKADHPDALLLRFLRARKWDVDRAVVMLISTIRWRLVEMHVDDDIMSGGEAKAIEMSKSSDPDTKRLGTDFMAQTRMVHMIETARLMLLRPVETAVIVFDMSGFTLANMDYSPVKFIIKCFEANYPESLGAVLIHQAPWLFSGIWKIIKGWLDPVVASKVHFTNSVEDLEAFIDRSRILKELGGDEDGGFEYIEVQPGENDLMKDTVKRDEIIAKNKAIAEEIQGATKSWIEAAKKNDRETVKSSKAKREELAAKYAQGYWELDPYIRARSLYDRNGVIQGDGKILFYPNKDAEKTTKDNNSSGPSETATPALEEEKVAEPTAPETNVAVTASAN</sequence>
<dbReference type="EMBL" id="LFMY01000004">
    <property type="protein sequence ID" value="OKL61528.1"/>
    <property type="molecule type" value="Genomic_DNA"/>
</dbReference>
<dbReference type="InterPro" id="IPR001251">
    <property type="entry name" value="CRAL-TRIO_dom"/>
</dbReference>
<dbReference type="InterPro" id="IPR036273">
    <property type="entry name" value="CRAL/TRIO_N_dom_sf"/>
</dbReference>
<feature type="region of interest" description="Disordered" evidence="1">
    <location>
        <begin position="42"/>
        <end position="96"/>
    </location>
</feature>
<organism evidence="3 4">
    <name type="scientific">Talaromyces atroroseus</name>
    <dbReference type="NCBI Taxonomy" id="1441469"/>
    <lineage>
        <taxon>Eukaryota</taxon>
        <taxon>Fungi</taxon>
        <taxon>Dikarya</taxon>
        <taxon>Ascomycota</taxon>
        <taxon>Pezizomycotina</taxon>
        <taxon>Eurotiomycetes</taxon>
        <taxon>Eurotiomycetidae</taxon>
        <taxon>Eurotiales</taxon>
        <taxon>Trichocomaceae</taxon>
        <taxon>Talaromyces</taxon>
        <taxon>Talaromyces sect. Trachyspermi</taxon>
    </lineage>
</organism>
<dbReference type="InterPro" id="IPR011074">
    <property type="entry name" value="CRAL/TRIO_N_dom"/>
</dbReference>
<feature type="compositionally biased region" description="Polar residues" evidence="1">
    <location>
        <begin position="44"/>
        <end position="54"/>
    </location>
</feature>
<dbReference type="GeneID" id="31003543"/>
<dbReference type="SUPFAM" id="SSF52087">
    <property type="entry name" value="CRAL/TRIO domain"/>
    <property type="match status" value="1"/>
</dbReference>
<feature type="compositionally biased region" description="Polar residues" evidence="1">
    <location>
        <begin position="424"/>
        <end position="434"/>
    </location>
</feature>
<dbReference type="AlphaFoldDB" id="A0A225AW45"/>
<name>A0A225AW45_TALAT</name>
<protein>
    <recommendedName>
        <fullName evidence="2">CRAL-TRIO domain-containing protein</fullName>
    </recommendedName>
</protein>
<dbReference type="CDD" id="cd00170">
    <property type="entry name" value="SEC14"/>
    <property type="match status" value="1"/>
</dbReference>
<dbReference type="SMART" id="SM01100">
    <property type="entry name" value="CRAL_TRIO_N"/>
    <property type="match status" value="1"/>
</dbReference>
<dbReference type="InterPro" id="IPR052432">
    <property type="entry name" value="PITP/CRAL-TRIO"/>
</dbReference>
<dbReference type="Gene3D" id="1.10.8.20">
    <property type="entry name" value="N-terminal domain of phosphatidylinositol transfer protein sec14p"/>
    <property type="match status" value="1"/>
</dbReference>
<feature type="compositionally biased region" description="Polar residues" evidence="1">
    <location>
        <begin position="449"/>
        <end position="460"/>
    </location>
</feature>
<comment type="caution">
    <text evidence="3">The sequence shown here is derived from an EMBL/GenBank/DDBJ whole genome shotgun (WGS) entry which is preliminary data.</text>
</comment>
<dbReference type="RefSeq" id="XP_020121649.1">
    <property type="nucleotide sequence ID" value="XM_020266127.1"/>
</dbReference>
<proteinExistence type="predicted"/>
<dbReference type="InterPro" id="IPR036865">
    <property type="entry name" value="CRAL-TRIO_dom_sf"/>
</dbReference>
<dbReference type="OrthoDB" id="43460at2759"/>
<accession>A0A225AW45</accession>
<dbReference type="PROSITE" id="PS50191">
    <property type="entry name" value="CRAL_TRIO"/>
    <property type="match status" value="1"/>
</dbReference>
<dbReference type="PANTHER" id="PTHR46590">
    <property type="entry name" value="PHOSPHATIDYLINOSITOL TRANSFER PROTEIN CSR1-RELATED"/>
    <property type="match status" value="1"/>
</dbReference>
<dbReference type="PANTHER" id="PTHR46590:SF1">
    <property type="entry name" value="PHOSPHATIDYLINOSITOL TRANSFER PROTEIN CSR1"/>
    <property type="match status" value="1"/>
</dbReference>
<evidence type="ECO:0000313" key="3">
    <source>
        <dbReference type="EMBL" id="OKL61528.1"/>
    </source>
</evidence>
<evidence type="ECO:0000313" key="4">
    <source>
        <dbReference type="Proteomes" id="UP000214365"/>
    </source>
</evidence>
<gene>
    <name evidence="3" type="ORF">UA08_03788</name>
</gene>
<reference evidence="3 4" key="1">
    <citation type="submission" date="2015-06" db="EMBL/GenBank/DDBJ databases">
        <title>Talaromyces atroroseus IBT 11181 draft genome.</title>
        <authorList>
            <person name="Rasmussen K.B."/>
            <person name="Rasmussen S."/>
            <person name="Petersen B."/>
            <person name="Sicheritz-Ponten T."/>
            <person name="Mortensen U.H."/>
            <person name="Thrane U."/>
        </authorList>
    </citation>
    <scope>NUCLEOTIDE SEQUENCE [LARGE SCALE GENOMIC DNA]</scope>
    <source>
        <strain evidence="3 4">IBT 11181</strain>
    </source>
</reference>
<dbReference type="Pfam" id="PF03765">
    <property type="entry name" value="CRAL_TRIO_N"/>
    <property type="match status" value="1"/>
</dbReference>
<feature type="domain" description="CRAL-TRIO" evidence="2">
    <location>
        <begin position="202"/>
        <end position="315"/>
    </location>
</feature>
<dbReference type="Gene3D" id="3.40.525.10">
    <property type="entry name" value="CRAL-TRIO lipid binding domain"/>
    <property type="match status" value="1"/>
</dbReference>
<feature type="region of interest" description="Disordered" evidence="1">
    <location>
        <begin position="415"/>
        <end position="460"/>
    </location>
</feature>